<sequence>MALNPITRRALALTLRQISLQQTAAASSVSKIGSREVVGFGFNGTPCYVDRVDFPMPGVRFKENTPDIQALREKEKGDWNKLTLEEKKALYRASFCQTFSEMKAPTGEWKSVLGLSLIAASLAIWVYMWMKLFVYSPIPDTLSPEKQEAQLKRIIALKMNPVQGISSEWDYSKGEWK</sequence>
<feature type="transmembrane region" description="Helical" evidence="10">
    <location>
        <begin position="112"/>
        <end position="130"/>
    </location>
</feature>
<keyword evidence="7" id="KW-0560">Oxidoreductase</keyword>
<keyword evidence="9 10" id="KW-0472">Membrane</keyword>
<evidence type="ECO:0000256" key="5">
    <source>
        <dbReference type="ARBA" id="ARBA00022946"/>
    </source>
</evidence>
<dbReference type="InterPro" id="IPR036639">
    <property type="entry name" value="Cyt_c_oxidase_su4_sf"/>
</dbReference>
<keyword evidence="6 10" id="KW-1133">Transmembrane helix</keyword>
<keyword evidence="4 10" id="KW-0999">Mitochondrion inner membrane</keyword>
<keyword evidence="12" id="KW-1185">Reference proteome</keyword>
<evidence type="ECO:0000256" key="4">
    <source>
        <dbReference type="ARBA" id="ARBA00022792"/>
    </source>
</evidence>
<dbReference type="Pfam" id="PF02936">
    <property type="entry name" value="COX4"/>
    <property type="match status" value="1"/>
</dbReference>
<reference evidence="11 12" key="1">
    <citation type="submission" date="2018-04" db="EMBL/GenBank/DDBJ databases">
        <authorList>
            <person name="Zhang X."/>
            <person name="Yuan J."/>
            <person name="Li F."/>
            <person name="Xiang J."/>
        </authorList>
    </citation>
    <scope>NUCLEOTIDE SEQUENCE [LARGE SCALE GENOMIC DNA]</scope>
    <source>
        <tissue evidence="11">Muscle</tissue>
    </source>
</reference>
<dbReference type="GO" id="GO:0005743">
    <property type="term" value="C:mitochondrial inner membrane"/>
    <property type="evidence" value="ECO:0007669"/>
    <property type="project" value="UniProtKB-SubCell"/>
</dbReference>
<dbReference type="EMBL" id="QCYY01000455">
    <property type="protein sequence ID" value="ROT85000.1"/>
    <property type="molecule type" value="Genomic_DNA"/>
</dbReference>
<protein>
    <recommendedName>
        <fullName evidence="10">Cytochrome c oxidase subunit 4</fullName>
    </recommendedName>
</protein>
<comment type="pathway">
    <text evidence="10">Energy metabolism; oxidative phosphorylation.</text>
</comment>
<dbReference type="GO" id="GO:0016491">
    <property type="term" value="F:oxidoreductase activity"/>
    <property type="evidence" value="ECO:0007669"/>
    <property type="project" value="UniProtKB-KW"/>
</dbReference>
<dbReference type="OrthoDB" id="186013at2759"/>
<dbReference type="PANTHER" id="PTHR10707:SF10">
    <property type="entry name" value="CYTOCHROME C OXIDASE SUBUNIT 4"/>
    <property type="match status" value="1"/>
</dbReference>
<proteinExistence type="inferred from homology"/>
<dbReference type="STRING" id="6689.A0A423U8F6"/>
<keyword evidence="5" id="KW-0809">Transit peptide</keyword>
<dbReference type="UniPathway" id="UPA00705"/>
<comment type="subcellular location">
    <subcellularLocation>
        <location evidence="1 10">Mitochondrion inner membrane</location>
        <topology evidence="1 10">Single-pass membrane protein</topology>
    </subcellularLocation>
</comment>
<evidence type="ECO:0000256" key="8">
    <source>
        <dbReference type="ARBA" id="ARBA00023128"/>
    </source>
</evidence>
<evidence type="ECO:0000256" key="9">
    <source>
        <dbReference type="ARBA" id="ARBA00023136"/>
    </source>
</evidence>
<evidence type="ECO:0000256" key="2">
    <source>
        <dbReference type="ARBA" id="ARBA00008135"/>
    </source>
</evidence>
<comment type="subunit">
    <text evidence="10">Component of the cytochrome c oxidase (complex IV, CIV), a multisubunit enzyme composed of 14 subunits.</text>
</comment>
<keyword evidence="3 10" id="KW-0812">Transmembrane</keyword>
<evidence type="ECO:0000256" key="7">
    <source>
        <dbReference type="ARBA" id="ARBA00023002"/>
    </source>
</evidence>
<dbReference type="GO" id="GO:0006123">
    <property type="term" value="P:mitochondrial electron transport, cytochrome c to oxygen"/>
    <property type="evidence" value="ECO:0007669"/>
    <property type="project" value="InterPro"/>
</dbReference>
<dbReference type="Gene3D" id="1.10.442.10">
    <property type="entry name" value="Cytochrome c oxidase subunit IV"/>
    <property type="match status" value="1"/>
</dbReference>
<dbReference type="CDD" id="cd00922">
    <property type="entry name" value="Cyt_c_Oxidase_IV"/>
    <property type="match status" value="1"/>
</dbReference>
<evidence type="ECO:0000313" key="11">
    <source>
        <dbReference type="EMBL" id="ROT85000.1"/>
    </source>
</evidence>
<organism evidence="11 12">
    <name type="scientific">Penaeus vannamei</name>
    <name type="common">Whiteleg shrimp</name>
    <name type="synonym">Litopenaeus vannamei</name>
    <dbReference type="NCBI Taxonomy" id="6689"/>
    <lineage>
        <taxon>Eukaryota</taxon>
        <taxon>Metazoa</taxon>
        <taxon>Ecdysozoa</taxon>
        <taxon>Arthropoda</taxon>
        <taxon>Crustacea</taxon>
        <taxon>Multicrustacea</taxon>
        <taxon>Malacostraca</taxon>
        <taxon>Eumalacostraca</taxon>
        <taxon>Eucarida</taxon>
        <taxon>Decapoda</taxon>
        <taxon>Dendrobranchiata</taxon>
        <taxon>Penaeoidea</taxon>
        <taxon>Penaeidae</taxon>
        <taxon>Penaeus</taxon>
    </lineage>
</organism>
<evidence type="ECO:0000256" key="10">
    <source>
        <dbReference type="RuleBase" id="RU367145"/>
    </source>
</evidence>
<dbReference type="Proteomes" id="UP000283509">
    <property type="component" value="Unassembled WGS sequence"/>
</dbReference>
<comment type="function">
    <text evidence="10">Component of the cytochrome c oxidase, the last enzyme in the mitochondrial electron transport chain which drives oxidative phosphorylation.</text>
</comment>
<evidence type="ECO:0000256" key="1">
    <source>
        <dbReference type="ARBA" id="ARBA00004434"/>
    </source>
</evidence>
<dbReference type="PRINTS" id="PR01873">
    <property type="entry name" value="CYTCOXIDASE4"/>
</dbReference>
<dbReference type="SUPFAM" id="SSF81406">
    <property type="entry name" value="Mitochondrial cytochrome c oxidase subunit IV"/>
    <property type="match status" value="1"/>
</dbReference>
<dbReference type="PANTHER" id="PTHR10707">
    <property type="entry name" value="CYTOCHROME C OXIDASE SUBUNIT IV"/>
    <property type="match status" value="1"/>
</dbReference>
<dbReference type="InterPro" id="IPR013288">
    <property type="entry name" value="Cyt_c_oxidase_su4"/>
</dbReference>
<comment type="caution">
    <text evidence="11">The sequence shown here is derived from an EMBL/GenBank/DDBJ whole genome shotgun (WGS) entry which is preliminary data.</text>
</comment>
<accession>A0A423U8F6</accession>
<reference evidence="11 12" key="2">
    <citation type="submission" date="2019-01" db="EMBL/GenBank/DDBJ databases">
        <title>The decoding of complex shrimp genome reveals the adaptation for benthos swimmer, frequently molting mechanism and breeding impact on genome.</title>
        <authorList>
            <person name="Sun Y."/>
            <person name="Gao Y."/>
            <person name="Yu Y."/>
        </authorList>
    </citation>
    <scope>NUCLEOTIDE SEQUENCE [LARGE SCALE GENOMIC DNA]</scope>
    <source>
        <tissue evidence="11">Muscle</tissue>
    </source>
</reference>
<dbReference type="GO" id="GO:0045277">
    <property type="term" value="C:respiratory chain complex IV"/>
    <property type="evidence" value="ECO:0007669"/>
    <property type="project" value="InterPro"/>
</dbReference>
<dbReference type="InterPro" id="IPR004203">
    <property type="entry name" value="Cyt_c_oxidase_su4_fam"/>
</dbReference>
<evidence type="ECO:0000256" key="6">
    <source>
        <dbReference type="ARBA" id="ARBA00022989"/>
    </source>
</evidence>
<dbReference type="AlphaFoldDB" id="A0A423U8F6"/>
<gene>
    <name evidence="11" type="ORF">C7M84_021591</name>
</gene>
<dbReference type="FunFam" id="1.10.442.10:FF:000001">
    <property type="entry name" value="Cytochrome c oxidase subunit 4 isoform 1"/>
    <property type="match status" value="1"/>
</dbReference>
<evidence type="ECO:0000313" key="12">
    <source>
        <dbReference type="Proteomes" id="UP000283509"/>
    </source>
</evidence>
<comment type="similarity">
    <text evidence="2 10">Belongs to the cytochrome c oxidase IV family.</text>
</comment>
<name>A0A423U8F6_PENVA</name>
<evidence type="ECO:0000256" key="3">
    <source>
        <dbReference type="ARBA" id="ARBA00022692"/>
    </source>
</evidence>
<keyword evidence="8 10" id="KW-0496">Mitochondrion</keyword>